<feature type="region of interest" description="Disordered" evidence="1">
    <location>
        <begin position="1"/>
        <end position="40"/>
    </location>
</feature>
<dbReference type="Proteomes" id="UP001163823">
    <property type="component" value="Chromosome 8"/>
</dbReference>
<evidence type="ECO:0000256" key="1">
    <source>
        <dbReference type="SAM" id="MobiDB-lite"/>
    </source>
</evidence>
<keyword evidence="3" id="KW-1185">Reference proteome</keyword>
<name>A0AAD7LL21_QUISA</name>
<sequence>MPLSTIPADDQERTPPPSKSPRPQKRDRAEPSLKEPTGLDGFSLAKVPVHVFLGAPKDAISATSLVPPL</sequence>
<protein>
    <submittedName>
        <fullName evidence="2">Uncharacterized protein</fullName>
    </submittedName>
</protein>
<evidence type="ECO:0000313" key="3">
    <source>
        <dbReference type="Proteomes" id="UP001163823"/>
    </source>
</evidence>
<reference evidence="2" key="1">
    <citation type="journal article" date="2023" name="Science">
        <title>Elucidation of the pathway for biosynthesis of saponin adjuvants from the soapbark tree.</title>
        <authorList>
            <person name="Reed J."/>
            <person name="Orme A."/>
            <person name="El-Demerdash A."/>
            <person name="Owen C."/>
            <person name="Martin L.B.B."/>
            <person name="Misra R.C."/>
            <person name="Kikuchi S."/>
            <person name="Rejzek M."/>
            <person name="Martin A.C."/>
            <person name="Harkess A."/>
            <person name="Leebens-Mack J."/>
            <person name="Louveau T."/>
            <person name="Stephenson M.J."/>
            <person name="Osbourn A."/>
        </authorList>
    </citation>
    <scope>NUCLEOTIDE SEQUENCE</scope>
    <source>
        <strain evidence="2">S10</strain>
    </source>
</reference>
<feature type="compositionally biased region" description="Basic and acidic residues" evidence="1">
    <location>
        <begin position="24"/>
        <end position="33"/>
    </location>
</feature>
<evidence type="ECO:0000313" key="2">
    <source>
        <dbReference type="EMBL" id="KAJ7959933.1"/>
    </source>
</evidence>
<organism evidence="2 3">
    <name type="scientific">Quillaja saponaria</name>
    <name type="common">Soap bark tree</name>
    <dbReference type="NCBI Taxonomy" id="32244"/>
    <lineage>
        <taxon>Eukaryota</taxon>
        <taxon>Viridiplantae</taxon>
        <taxon>Streptophyta</taxon>
        <taxon>Embryophyta</taxon>
        <taxon>Tracheophyta</taxon>
        <taxon>Spermatophyta</taxon>
        <taxon>Magnoliopsida</taxon>
        <taxon>eudicotyledons</taxon>
        <taxon>Gunneridae</taxon>
        <taxon>Pentapetalae</taxon>
        <taxon>rosids</taxon>
        <taxon>fabids</taxon>
        <taxon>Fabales</taxon>
        <taxon>Quillajaceae</taxon>
        <taxon>Quillaja</taxon>
    </lineage>
</organism>
<dbReference type="KEGG" id="qsa:O6P43_020446"/>
<accession>A0AAD7LL21</accession>
<proteinExistence type="predicted"/>
<dbReference type="AlphaFoldDB" id="A0AAD7LL21"/>
<comment type="caution">
    <text evidence="2">The sequence shown here is derived from an EMBL/GenBank/DDBJ whole genome shotgun (WGS) entry which is preliminary data.</text>
</comment>
<dbReference type="EMBL" id="JARAOO010000008">
    <property type="protein sequence ID" value="KAJ7959933.1"/>
    <property type="molecule type" value="Genomic_DNA"/>
</dbReference>
<gene>
    <name evidence="2" type="ORF">O6P43_020446</name>
</gene>